<evidence type="ECO:0000313" key="4">
    <source>
        <dbReference type="Proteomes" id="UP000703269"/>
    </source>
</evidence>
<dbReference type="OrthoDB" id="3226575at2759"/>
<feature type="compositionally biased region" description="Basic and acidic residues" evidence="1">
    <location>
        <begin position="10"/>
        <end position="26"/>
    </location>
</feature>
<accession>A0A9P3GMH4</accession>
<gene>
    <name evidence="3" type="ORF">PsYK624_147550</name>
</gene>
<dbReference type="Gene3D" id="3.80.10.10">
    <property type="entry name" value="Ribonuclease Inhibitor"/>
    <property type="match status" value="1"/>
</dbReference>
<reference evidence="3 4" key="1">
    <citation type="submission" date="2021-08" db="EMBL/GenBank/DDBJ databases">
        <title>Draft Genome Sequence of Phanerochaete sordida strain YK-624.</title>
        <authorList>
            <person name="Mori T."/>
            <person name="Dohra H."/>
            <person name="Suzuki T."/>
            <person name="Kawagishi H."/>
            <person name="Hirai H."/>
        </authorList>
    </citation>
    <scope>NUCLEOTIDE SEQUENCE [LARGE SCALE GENOMIC DNA]</scope>
    <source>
        <strain evidence="3 4">YK-624</strain>
    </source>
</reference>
<feature type="region of interest" description="Disordered" evidence="1">
    <location>
        <begin position="1"/>
        <end position="28"/>
    </location>
</feature>
<dbReference type="Pfam" id="PF12937">
    <property type="entry name" value="F-box-like"/>
    <property type="match status" value="1"/>
</dbReference>
<dbReference type="Proteomes" id="UP000703269">
    <property type="component" value="Unassembled WGS sequence"/>
</dbReference>
<dbReference type="InterPro" id="IPR036047">
    <property type="entry name" value="F-box-like_dom_sf"/>
</dbReference>
<evidence type="ECO:0000313" key="3">
    <source>
        <dbReference type="EMBL" id="GJE98523.1"/>
    </source>
</evidence>
<dbReference type="Gene3D" id="1.20.1280.50">
    <property type="match status" value="1"/>
</dbReference>
<sequence length="589" mass="67409">MNPQPARPTTYREHHNQQTTDSHYEIPHPGAVPMEVRAAIGPDSWNSDMVLRQYLAIHREPTRADVNHGLEALRMVFTRIHVDALKDVQAQMAPREGPTFKYEMQGSLLRHKILVWRVFPINRLPAEILTMIFRAIRRSDARYGNLFAIRLTWVCRHWRQVALADPVLWGTIIFSDPYPWVRSFNYIERAGGGDLALKLIESQEPEGNGDEIAPNLTVEQVQEFLARISPKVHQLRAMIFTLDTWPATIEVLKFFSSPQARRPKSLEHFEIHRPYMANMGEHWAPRDLASPYIWNPTTLFGGEAPKLRSICISGVGIDLTNFPAANLRTLDLRYITFALCPASGEFLAVLREARNLRRLHLDSAGPGMHNPLPYVRSPAHLPRLRDLFVGGGLPDWLHWLLSHIDAPQLPCLTLAKTDLLNDDLLLPFLVGRFPALESLALYSVRYATDAKAPLLRWLSTLNSLRVFKITHCPSEVLLSWFFEDASRCRPEAERAAFAEEHPGAPSSLIMPNVSAIYFDHERLQDIIAYVNQRKQHGGPLKRAYMPFAFHVAREEEPLVKELDIELLRSSSYLKEDQDIEARWNLQFGH</sequence>
<keyword evidence="4" id="KW-1185">Reference proteome</keyword>
<dbReference type="InterPro" id="IPR001810">
    <property type="entry name" value="F-box_dom"/>
</dbReference>
<proteinExistence type="predicted"/>
<dbReference type="InterPro" id="IPR032675">
    <property type="entry name" value="LRR_dom_sf"/>
</dbReference>
<dbReference type="AlphaFoldDB" id="A0A9P3GMH4"/>
<protein>
    <submittedName>
        <fullName evidence="3">F-box protein</fullName>
    </submittedName>
</protein>
<dbReference type="SUPFAM" id="SSF52047">
    <property type="entry name" value="RNI-like"/>
    <property type="match status" value="1"/>
</dbReference>
<evidence type="ECO:0000259" key="2">
    <source>
        <dbReference type="PROSITE" id="PS50181"/>
    </source>
</evidence>
<dbReference type="EMBL" id="BPQB01000089">
    <property type="protein sequence ID" value="GJE98523.1"/>
    <property type="molecule type" value="Genomic_DNA"/>
</dbReference>
<organism evidence="3 4">
    <name type="scientific">Phanerochaete sordida</name>
    <dbReference type="NCBI Taxonomy" id="48140"/>
    <lineage>
        <taxon>Eukaryota</taxon>
        <taxon>Fungi</taxon>
        <taxon>Dikarya</taxon>
        <taxon>Basidiomycota</taxon>
        <taxon>Agaricomycotina</taxon>
        <taxon>Agaricomycetes</taxon>
        <taxon>Polyporales</taxon>
        <taxon>Phanerochaetaceae</taxon>
        <taxon>Phanerochaete</taxon>
    </lineage>
</organism>
<feature type="domain" description="F-box" evidence="2">
    <location>
        <begin position="118"/>
        <end position="172"/>
    </location>
</feature>
<comment type="caution">
    <text evidence="3">The sequence shown here is derived from an EMBL/GenBank/DDBJ whole genome shotgun (WGS) entry which is preliminary data.</text>
</comment>
<name>A0A9P3GMH4_9APHY</name>
<evidence type="ECO:0000256" key="1">
    <source>
        <dbReference type="SAM" id="MobiDB-lite"/>
    </source>
</evidence>
<dbReference type="PROSITE" id="PS50181">
    <property type="entry name" value="FBOX"/>
    <property type="match status" value="1"/>
</dbReference>
<dbReference type="SUPFAM" id="SSF81383">
    <property type="entry name" value="F-box domain"/>
    <property type="match status" value="1"/>
</dbReference>